<keyword evidence="1 4" id="KW-0889">Transcription antitermination</keyword>
<feature type="domain" description="NusG-like N-terminal" evidence="5">
    <location>
        <begin position="15"/>
        <end position="113"/>
    </location>
</feature>
<organism evidence="6 7">
    <name type="scientific">Pseudomonas zhanjiangensis</name>
    <dbReference type="NCBI Taxonomy" id="3239015"/>
    <lineage>
        <taxon>Bacteria</taxon>
        <taxon>Pseudomonadati</taxon>
        <taxon>Pseudomonadota</taxon>
        <taxon>Gammaproteobacteria</taxon>
        <taxon>Pseudomonadales</taxon>
        <taxon>Pseudomonadaceae</taxon>
        <taxon>Pseudomonas</taxon>
    </lineage>
</organism>
<dbReference type="RefSeq" id="WP_369287119.1">
    <property type="nucleotide sequence ID" value="NZ_JBFTEG010000005.1"/>
</dbReference>
<dbReference type="InterPro" id="IPR008991">
    <property type="entry name" value="Translation_prot_SH3-like_sf"/>
</dbReference>
<comment type="caution">
    <text evidence="6">The sequence shown here is derived from an EMBL/GenBank/DDBJ whole genome shotgun (WGS) entry which is preliminary data.</text>
</comment>
<reference evidence="6 7" key="1">
    <citation type="submission" date="2024-07" db="EMBL/GenBank/DDBJ databases">
        <authorList>
            <person name="Li M."/>
        </authorList>
    </citation>
    <scope>NUCLEOTIDE SEQUENCE [LARGE SCALE GENOMIC DNA]</scope>
    <source>
        <strain evidence="6 7">25A3E</strain>
    </source>
</reference>
<keyword evidence="7" id="KW-1185">Reference proteome</keyword>
<evidence type="ECO:0000259" key="5">
    <source>
        <dbReference type="SMART" id="SM00738"/>
    </source>
</evidence>
<dbReference type="HAMAP" id="MF_00951">
    <property type="entry name" value="RfaH"/>
    <property type="match status" value="1"/>
</dbReference>
<comment type="subunit">
    <text evidence="4">Interacts with both the nontemplate DNA and the RNA polymerase (RNAP).</text>
</comment>
<dbReference type="PANTHER" id="PTHR30265:SF7">
    <property type="entry name" value="TRANSCRIPTION ANTITERMINATION PROTEIN RFAH"/>
    <property type="match status" value="1"/>
</dbReference>
<dbReference type="InterPro" id="IPR010215">
    <property type="entry name" value="Transcription_antiterm_RfaH"/>
</dbReference>
<dbReference type="PANTHER" id="PTHR30265">
    <property type="entry name" value="RHO-INTERACTING TRANSCRIPTION TERMINATION FACTOR NUSG"/>
    <property type="match status" value="1"/>
</dbReference>
<dbReference type="InterPro" id="IPR006645">
    <property type="entry name" value="NGN-like_dom"/>
</dbReference>
<evidence type="ECO:0000313" key="7">
    <source>
        <dbReference type="Proteomes" id="UP001560296"/>
    </source>
</evidence>
<evidence type="ECO:0000256" key="3">
    <source>
        <dbReference type="ARBA" id="ARBA00023163"/>
    </source>
</evidence>
<dbReference type="Pfam" id="PF02357">
    <property type="entry name" value="NusG"/>
    <property type="match status" value="1"/>
</dbReference>
<gene>
    <name evidence="4 6" type="primary">rfaH</name>
    <name evidence="6" type="ORF">AB5S05_08780</name>
</gene>
<dbReference type="SUPFAM" id="SSF50104">
    <property type="entry name" value="Translation proteins SH3-like domain"/>
    <property type="match status" value="1"/>
</dbReference>
<dbReference type="Proteomes" id="UP001560296">
    <property type="component" value="Unassembled WGS sequence"/>
</dbReference>
<keyword evidence="4" id="KW-0238">DNA-binding</keyword>
<dbReference type="InterPro" id="IPR043425">
    <property type="entry name" value="NusG-like"/>
</dbReference>
<dbReference type="Gene3D" id="3.30.70.940">
    <property type="entry name" value="NusG, N-terminal domain"/>
    <property type="match status" value="1"/>
</dbReference>
<sequence>MNASATQIRCREEQASAWYLVQCKPRQDERAEDNLLRQGYACYRPQHSRERILRGRRQTIAESLFPGYLFIQLAADGNWAPLRSTRGVSRVIGFGGMPLPVDDRLIKQLRQRAAAGIEQLFQAGDRVRITTGSFAELDAIFTAMDGEQRVVLLLNLLSRQQRISVPLASIKKID</sequence>
<dbReference type="SMART" id="SM00738">
    <property type="entry name" value="NGN"/>
    <property type="match status" value="1"/>
</dbReference>
<dbReference type="CDD" id="cd06091">
    <property type="entry name" value="KOW_NusG"/>
    <property type="match status" value="1"/>
</dbReference>
<evidence type="ECO:0000256" key="1">
    <source>
        <dbReference type="ARBA" id="ARBA00022814"/>
    </source>
</evidence>
<keyword evidence="2 4" id="KW-0805">Transcription regulation</keyword>
<proteinExistence type="inferred from homology"/>
<dbReference type="SUPFAM" id="SSF82679">
    <property type="entry name" value="N-utilization substance G protein NusG, N-terminal domain"/>
    <property type="match status" value="1"/>
</dbReference>
<comment type="function">
    <text evidence="4">Enhances distal genes transcription elongation in a specialized subset of operons that encode extracytoplasmic components.</text>
</comment>
<dbReference type="NCBIfam" id="NF006534">
    <property type="entry name" value="PRK09014.1"/>
    <property type="match status" value="1"/>
</dbReference>
<accession>A0ABV3YS60</accession>
<dbReference type="CDD" id="cd09892">
    <property type="entry name" value="NGN_SP_RfaH"/>
    <property type="match status" value="1"/>
</dbReference>
<comment type="similarity">
    <text evidence="4">Belongs to the RfaH family.</text>
</comment>
<dbReference type="EMBL" id="JBFTEG010000005">
    <property type="protein sequence ID" value="MEX6502152.1"/>
    <property type="molecule type" value="Genomic_DNA"/>
</dbReference>
<dbReference type="InterPro" id="IPR036735">
    <property type="entry name" value="NGN_dom_sf"/>
</dbReference>
<evidence type="ECO:0000313" key="6">
    <source>
        <dbReference type="EMBL" id="MEX6502152.1"/>
    </source>
</evidence>
<keyword evidence="3 4" id="KW-0804">Transcription</keyword>
<evidence type="ECO:0000256" key="4">
    <source>
        <dbReference type="HAMAP-Rule" id="MF_00951"/>
    </source>
</evidence>
<protein>
    <recommendedName>
        <fullName evidence="4">Transcription antitermination protein RfaH</fullName>
    </recommendedName>
</protein>
<dbReference type="NCBIfam" id="TIGR01955">
    <property type="entry name" value="RfaH"/>
    <property type="match status" value="1"/>
</dbReference>
<evidence type="ECO:0000256" key="2">
    <source>
        <dbReference type="ARBA" id="ARBA00023015"/>
    </source>
</evidence>
<name>A0ABV3YS60_9PSED</name>